<name>A0A9D4E299_DREPO</name>
<protein>
    <submittedName>
        <fullName evidence="1">Uncharacterized protein</fullName>
    </submittedName>
</protein>
<accession>A0A9D4E299</accession>
<reference evidence="1" key="1">
    <citation type="journal article" date="2019" name="bioRxiv">
        <title>The Genome of the Zebra Mussel, Dreissena polymorpha: A Resource for Invasive Species Research.</title>
        <authorList>
            <person name="McCartney M.A."/>
            <person name="Auch B."/>
            <person name="Kono T."/>
            <person name="Mallez S."/>
            <person name="Zhang Y."/>
            <person name="Obille A."/>
            <person name="Becker A."/>
            <person name="Abrahante J.E."/>
            <person name="Garbe J."/>
            <person name="Badalamenti J.P."/>
            <person name="Herman A."/>
            <person name="Mangelson H."/>
            <person name="Liachko I."/>
            <person name="Sullivan S."/>
            <person name="Sone E.D."/>
            <person name="Koren S."/>
            <person name="Silverstein K.A.T."/>
            <person name="Beckman K.B."/>
            <person name="Gohl D.M."/>
        </authorList>
    </citation>
    <scope>NUCLEOTIDE SEQUENCE</scope>
    <source>
        <strain evidence="1">Duluth1</strain>
        <tissue evidence="1">Whole animal</tissue>
    </source>
</reference>
<proteinExistence type="predicted"/>
<evidence type="ECO:0000313" key="2">
    <source>
        <dbReference type="Proteomes" id="UP000828390"/>
    </source>
</evidence>
<dbReference type="EMBL" id="JAIWYP010000009">
    <property type="protein sequence ID" value="KAH3771493.1"/>
    <property type="molecule type" value="Genomic_DNA"/>
</dbReference>
<dbReference type="Proteomes" id="UP000828390">
    <property type="component" value="Unassembled WGS sequence"/>
</dbReference>
<reference evidence="1" key="2">
    <citation type="submission" date="2020-11" db="EMBL/GenBank/DDBJ databases">
        <authorList>
            <person name="McCartney M.A."/>
            <person name="Auch B."/>
            <person name="Kono T."/>
            <person name="Mallez S."/>
            <person name="Becker A."/>
            <person name="Gohl D.M."/>
            <person name="Silverstein K.A.T."/>
            <person name="Koren S."/>
            <person name="Bechman K.B."/>
            <person name="Herman A."/>
            <person name="Abrahante J.E."/>
            <person name="Garbe J."/>
        </authorList>
    </citation>
    <scope>NUCLEOTIDE SEQUENCE</scope>
    <source>
        <strain evidence="1">Duluth1</strain>
        <tissue evidence="1">Whole animal</tissue>
    </source>
</reference>
<gene>
    <name evidence="1" type="ORF">DPMN_172815</name>
</gene>
<keyword evidence="2" id="KW-1185">Reference proteome</keyword>
<organism evidence="1 2">
    <name type="scientific">Dreissena polymorpha</name>
    <name type="common">Zebra mussel</name>
    <name type="synonym">Mytilus polymorpha</name>
    <dbReference type="NCBI Taxonomy" id="45954"/>
    <lineage>
        <taxon>Eukaryota</taxon>
        <taxon>Metazoa</taxon>
        <taxon>Spiralia</taxon>
        <taxon>Lophotrochozoa</taxon>
        <taxon>Mollusca</taxon>
        <taxon>Bivalvia</taxon>
        <taxon>Autobranchia</taxon>
        <taxon>Heteroconchia</taxon>
        <taxon>Euheterodonta</taxon>
        <taxon>Imparidentia</taxon>
        <taxon>Neoheterodontei</taxon>
        <taxon>Myida</taxon>
        <taxon>Dreissenoidea</taxon>
        <taxon>Dreissenidae</taxon>
        <taxon>Dreissena</taxon>
    </lineage>
</organism>
<evidence type="ECO:0000313" key="1">
    <source>
        <dbReference type="EMBL" id="KAH3771493.1"/>
    </source>
</evidence>
<dbReference type="AlphaFoldDB" id="A0A9D4E299"/>
<comment type="caution">
    <text evidence="1">The sequence shown here is derived from an EMBL/GenBank/DDBJ whole genome shotgun (WGS) entry which is preliminary data.</text>
</comment>
<sequence>MVPLDFQNHSPFQMTPSTCPILVGGDAFSLSRNMQKPYGHRVLTRDERILNYRLSRASRVSEMRSGLNIGPFSFINKLFGTGILSKTA</sequence>